<feature type="region of interest" description="Disordered" evidence="1">
    <location>
        <begin position="1"/>
        <end position="41"/>
    </location>
</feature>
<evidence type="ECO:0000313" key="3">
    <source>
        <dbReference type="Proteomes" id="UP001176940"/>
    </source>
</evidence>
<evidence type="ECO:0000256" key="1">
    <source>
        <dbReference type="SAM" id="MobiDB-lite"/>
    </source>
</evidence>
<evidence type="ECO:0000313" key="2">
    <source>
        <dbReference type="EMBL" id="CAJ0929330.1"/>
    </source>
</evidence>
<dbReference type="EMBL" id="CAUEEQ010005780">
    <property type="protein sequence ID" value="CAJ0929330.1"/>
    <property type="molecule type" value="Genomic_DNA"/>
</dbReference>
<protein>
    <submittedName>
        <fullName evidence="2">Uncharacterized protein</fullName>
    </submittedName>
</protein>
<dbReference type="Gene3D" id="2.60.220.50">
    <property type="match status" value="1"/>
</dbReference>
<reference evidence="2" key="1">
    <citation type="submission" date="2023-07" db="EMBL/GenBank/DDBJ databases">
        <authorList>
            <person name="Stuckert A."/>
        </authorList>
    </citation>
    <scope>NUCLEOTIDE SEQUENCE</scope>
</reference>
<dbReference type="InterPro" id="IPR046338">
    <property type="entry name" value="GAIN_dom_sf"/>
</dbReference>
<organism evidence="2 3">
    <name type="scientific">Ranitomeya imitator</name>
    <name type="common">mimic poison frog</name>
    <dbReference type="NCBI Taxonomy" id="111125"/>
    <lineage>
        <taxon>Eukaryota</taxon>
        <taxon>Metazoa</taxon>
        <taxon>Chordata</taxon>
        <taxon>Craniata</taxon>
        <taxon>Vertebrata</taxon>
        <taxon>Euteleostomi</taxon>
        <taxon>Amphibia</taxon>
        <taxon>Batrachia</taxon>
        <taxon>Anura</taxon>
        <taxon>Neobatrachia</taxon>
        <taxon>Hyloidea</taxon>
        <taxon>Dendrobatidae</taxon>
        <taxon>Dendrobatinae</taxon>
        <taxon>Ranitomeya</taxon>
    </lineage>
</organism>
<gene>
    <name evidence="2" type="ORF">RIMI_LOCUS3778896</name>
</gene>
<sequence>MHGPERRKERERRRKCLPVQASSQMHYHGAGGPSKDGGCTEAEMKVSDEHCASGSSIFLKVDKDNMQVPCSLVNFKGGGAIFISYKVLNARLNGSILAALGDSDNRSREDIISSVVGGIITSDKTQNLGSPVRFTLKHMMVSTRNFQCLAKVFGPLELFNLFSHIMLQNIKIPSVIFW</sequence>
<keyword evidence="3" id="KW-1185">Reference proteome</keyword>
<name>A0ABN9L4B1_9NEOB</name>
<dbReference type="Proteomes" id="UP001176940">
    <property type="component" value="Unassembled WGS sequence"/>
</dbReference>
<proteinExistence type="predicted"/>
<comment type="caution">
    <text evidence="2">The sequence shown here is derived from an EMBL/GenBank/DDBJ whole genome shotgun (WGS) entry which is preliminary data.</text>
</comment>
<accession>A0ABN9L4B1</accession>